<protein>
    <submittedName>
        <fullName evidence="1">Uncharacterized protein</fullName>
    </submittedName>
</protein>
<dbReference type="EMBL" id="CM004466">
    <property type="protein sequence ID" value="OCU01912.1"/>
    <property type="molecule type" value="Genomic_DNA"/>
</dbReference>
<evidence type="ECO:0000313" key="1">
    <source>
        <dbReference type="EMBL" id="OCU01912.1"/>
    </source>
</evidence>
<organism evidence="1 2">
    <name type="scientific">Xenopus laevis</name>
    <name type="common">African clawed frog</name>
    <dbReference type="NCBI Taxonomy" id="8355"/>
    <lineage>
        <taxon>Eukaryota</taxon>
        <taxon>Metazoa</taxon>
        <taxon>Chordata</taxon>
        <taxon>Craniata</taxon>
        <taxon>Vertebrata</taxon>
        <taxon>Euteleostomi</taxon>
        <taxon>Amphibia</taxon>
        <taxon>Batrachia</taxon>
        <taxon>Anura</taxon>
        <taxon>Pipoidea</taxon>
        <taxon>Pipidae</taxon>
        <taxon>Xenopodinae</taxon>
        <taxon>Xenopus</taxon>
        <taxon>Xenopus</taxon>
    </lineage>
</organism>
<dbReference type="Proteomes" id="UP000694892">
    <property type="component" value="Chromosome 1L"/>
</dbReference>
<proteinExistence type="predicted"/>
<accession>A0A974I5M9</accession>
<name>A0A974I5M9_XENLA</name>
<gene>
    <name evidence="1" type="ORF">XELAEV_18007691mg</name>
</gene>
<dbReference type="AlphaFoldDB" id="A0A974I5M9"/>
<evidence type="ECO:0000313" key="2">
    <source>
        <dbReference type="Proteomes" id="UP000694892"/>
    </source>
</evidence>
<sequence length="67" mass="7560">MLCKYLLLWGCEQLGVRSDPTRGARNSVIITNACCAANCTRHTCLMCDKTQSNVRRLLCEFHRSALL</sequence>
<reference evidence="2" key="1">
    <citation type="journal article" date="2016" name="Nature">
        <title>Genome evolution in the allotetraploid frog Xenopus laevis.</title>
        <authorList>
            <person name="Session A.M."/>
            <person name="Uno Y."/>
            <person name="Kwon T."/>
            <person name="Chapman J.A."/>
            <person name="Toyoda A."/>
            <person name="Takahashi S."/>
            <person name="Fukui A."/>
            <person name="Hikosaka A."/>
            <person name="Suzuki A."/>
            <person name="Kondo M."/>
            <person name="van Heeringen S.J."/>
            <person name="Quigley I."/>
            <person name="Heinz S."/>
            <person name="Ogino H."/>
            <person name="Ochi H."/>
            <person name="Hellsten U."/>
            <person name="Lyons J.B."/>
            <person name="Simakov O."/>
            <person name="Putnam N."/>
            <person name="Stites J."/>
            <person name="Kuroki Y."/>
            <person name="Tanaka T."/>
            <person name="Michiue T."/>
            <person name="Watanabe M."/>
            <person name="Bogdanovic O."/>
            <person name="Lister R."/>
            <person name="Georgiou G."/>
            <person name="Paranjpe S.S."/>
            <person name="van Kruijsbergen I."/>
            <person name="Shu S."/>
            <person name="Carlson J."/>
            <person name="Kinoshita T."/>
            <person name="Ohta Y."/>
            <person name="Mawaribuchi S."/>
            <person name="Jenkins J."/>
            <person name="Grimwood J."/>
            <person name="Schmutz J."/>
            <person name="Mitros T."/>
            <person name="Mozaffari S.V."/>
            <person name="Suzuki Y."/>
            <person name="Haramoto Y."/>
            <person name="Yamamoto T.S."/>
            <person name="Takagi C."/>
            <person name="Heald R."/>
            <person name="Miller K."/>
            <person name="Haudenschild C."/>
            <person name="Kitzman J."/>
            <person name="Nakayama T."/>
            <person name="Izutsu Y."/>
            <person name="Robert J."/>
            <person name="Fortriede J."/>
            <person name="Burns K."/>
            <person name="Lotay V."/>
            <person name="Karimi K."/>
            <person name="Yasuoka Y."/>
            <person name="Dichmann D.S."/>
            <person name="Flajnik M.F."/>
            <person name="Houston D.W."/>
            <person name="Shendure J."/>
            <person name="DuPasquier L."/>
            <person name="Vize P.D."/>
            <person name="Zorn A.M."/>
            <person name="Ito M."/>
            <person name="Marcotte E.M."/>
            <person name="Wallingford J.B."/>
            <person name="Ito Y."/>
            <person name="Asashima M."/>
            <person name="Ueno N."/>
            <person name="Matsuda Y."/>
            <person name="Veenstra G.J."/>
            <person name="Fujiyama A."/>
            <person name="Harland R.M."/>
            <person name="Taira M."/>
            <person name="Rokhsar D.S."/>
        </authorList>
    </citation>
    <scope>NUCLEOTIDE SEQUENCE [LARGE SCALE GENOMIC DNA]</scope>
    <source>
        <strain evidence="2">J</strain>
    </source>
</reference>